<keyword evidence="2" id="KW-1185">Reference proteome</keyword>
<reference evidence="1" key="1">
    <citation type="submission" date="2021-06" db="EMBL/GenBank/DDBJ databases">
        <title>Comparative genomics, transcriptomics and evolutionary studies reveal genomic signatures of adaptation to plant cell wall in hemibiotrophic fungi.</title>
        <authorList>
            <consortium name="DOE Joint Genome Institute"/>
            <person name="Baroncelli R."/>
            <person name="Diaz J.F."/>
            <person name="Benocci T."/>
            <person name="Peng M."/>
            <person name="Battaglia E."/>
            <person name="Haridas S."/>
            <person name="Andreopoulos W."/>
            <person name="Labutti K."/>
            <person name="Pangilinan J."/>
            <person name="Floch G.L."/>
            <person name="Makela M.R."/>
            <person name="Henrissat B."/>
            <person name="Grigoriev I.V."/>
            <person name="Crouch J.A."/>
            <person name="De Vries R.P."/>
            <person name="Sukno S.A."/>
            <person name="Thon M.R."/>
        </authorList>
    </citation>
    <scope>NUCLEOTIDE SEQUENCE</scope>
    <source>
        <strain evidence="1">CBS 193.32</strain>
    </source>
</reference>
<evidence type="ECO:0000313" key="2">
    <source>
        <dbReference type="Proteomes" id="UP001224890"/>
    </source>
</evidence>
<proteinExistence type="predicted"/>
<gene>
    <name evidence="1" type="ORF">BDP55DRAFT_633071</name>
</gene>
<accession>A0AAJ0AIQ4</accession>
<dbReference type="GeneID" id="85457030"/>
<comment type="caution">
    <text evidence="1">The sequence shown here is derived from an EMBL/GenBank/DDBJ whole genome shotgun (WGS) entry which is preliminary data.</text>
</comment>
<dbReference type="RefSeq" id="XP_060428640.1">
    <property type="nucleotide sequence ID" value="XM_060572504.1"/>
</dbReference>
<evidence type="ECO:0000313" key="1">
    <source>
        <dbReference type="EMBL" id="KAK1674637.1"/>
    </source>
</evidence>
<dbReference type="AlphaFoldDB" id="A0AAJ0AIQ4"/>
<protein>
    <submittedName>
        <fullName evidence="1">Uncharacterized protein</fullName>
    </submittedName>
</protein>
<sequence length="187" mass="20365">MPLDGSSMAGWPLLTGLGPLKESRAVDPRGFGVRCKDSYWMNCCDSECGKHAEDKRRNAYYPVRKWNPAANAGQLVDYLQWRQAEGDEPAGEYMEWVVHECILGFTGLSSPGESCVEQVVLAYASGEASAGGQYRDVICSQRLVSALTGDILSAKIVLSVTFGPVETGDGSHKLFGEEVREQVCCPH</sequence>
<name>A0AAJ0AIQ4_9PEZI</name>
<organism evidence="1 2">
    <name type="scientific">Colletotrichum godetiae</name>
    <dbReference type="NCBI Taxonomy" id="1209918"/>
    <lineage>
        <taxon>Eukaryota</taxon>
        <taxon>Fungi</taxon>
        <taxon>Dikarya</taxon>
        <taxon>Ascomycota</taxon>
        <taxon>Pezizomycotina</taxon>
        <taxon>Sordariomycetes</taxon>
        <taxon>Hypocreomycetidae</taxon>
        <taxon>Glomerellales</taxon>
        <taxon>Glomerellaceae</taxon>
        <taxon>Colletotrichum</taxon>
        <taxon>Colletotrichum acutatum species complex</taxon>
    </lineage>
</organism>
<dbReference type="Proteomes" id="UP001224890">
    <property type="component" value="Unassembled WGS sequence"/>
</dbReference>
<dbReference type="EMBL" id="JAHMHR010000025">
    <property type="protein sequence ID" value="KAK1674637.1"/>
    <property type="molecule type" value="Genomic_DNA"/>
</dbReference>